<evidence type="ECO:0000259" key="1">
    <source>
        <dbReference type="PROSITE" id="PS50878"/>
    </source>
</evidence>
<feature type="domain" description="Reverse transcriptase" evidence="1">
    <location>
        <begin position="1"/>
        <end position="99"/>
    </location>
</feature>
<keyword evidence="3" id="KW-1185">Reference proteome</keyword>
<evidence type="ECO:0000313" key="2">
    <source>
        <dbReference type="EMBL" id="VDN38370.1"/>
    </source>
</evidence>
<evidence type="ECO:0000313" key="3">
    <source>
        <dbReference type="Proteomes" id="UP000281553"/>
    </source>
</evidence>
<name>A0A3P7NDT5_DIBLA</name>
<accession>A0A3P7NDT5</accession>
<dbReference type="InterPro" id="IPR000477">
    <property type="entry name" value="RT_dom"/>
</dbReference>
<proteinExistence type="predicted"/>
<gene>
    <name evidence="2" type="ORF">DILT_LOCUS17584</name>
</gene>
<dbReference type="AlphaFoldDB" id="A0A3P7NDT5"/>
<dbReference type="EMBL" id="UYRU01092954">
    <property type="protein sequence ID" value="VDN38370.1"/>
    <property type="molecule type" value="Genomic_DNA"/>
</dbReference>
<dbReference type="Proteomes" id="UP000281553">
    <property type="component" value="Unassembled WGS sequence"/>
</dbReference>
<dbReference type="PANTHER" id="PTHR21301">
    <property type="entry name" value="REVERSE TRANSCRIPTASE"/>
    <property type="match status" value="1"/>
</dbReference>
<organism evidence="2 3">
    <name type="scientific">Dibothriocephalus latus</name>
    <name type="common">Fish tapeworm</name>
    <name type="synonym">Diphyllobothrium latum</name>
    <dbReference type="NCBI Taxonomy" id="60516"/>
    <lineage>
        <taxon>Eukaryota</taxon>
        <taxon>Metazoa</taxon>
        <taxon>Spiralia</taxon>
        <taxon>Lophotrochozoa</taxon>
        <taxon>Platyhelminthes</taxon>
        <taxon>Cestoda</taxon>
        <taxon>Eucestoda</taxon>
        <taxon>Diphyllobothriidea</taxon>
        <taxon>Diphyllobothriidae</taxon>
        <taxon>Dibothriocephalus</taxon>
    </lineage>
</organism>
<dbReference type="OrthoDB" id="6257278at2759"/>
<protein>
    <recommendedName>
        <fullName evidence="1">Reverse transcriptase domain-containing protein</fullName>
    </recommendedName>
</protein>
<dbReference type="PANTHER" id="PTHR21301:SF10">
    <property type="entry name" value="REVERSE TRANSCRIPTASE DOMAIN-CONTAINING PROTEIN"/>
    <property type="match status" value="1"/>
</dbReference>
<reference evidence="2 3" key="1">
    <citation type="submission" date="2018-11" db="EMBL/GenBank/DDBJ databases">
        <authorList>
            <consortium name="Pathogen Informatics"/>
        </authorList>
    </citation>
    <scope>NUCLEOTIDE SEQUENCE [LARGE SCALE GENOMIC DNA]</scope>
</reference>
<dbReference type="PROSITE" id="PS50878">
    <property type="entry name" value="RT_POL"/>
    <property type="match status" value="1"/>
</dbReference>
<sequence length="99" mass="11045">MGSPLGPLLADIFMGKLEKFPLSDQIHMLKHYGRYVDEICAIAATETDVDALLNAVNQAHPSIKFTLEMEKAGSLPFLDVLLSRRPDGSVRKDVYRKKT</sequence>